<protein>
    <submittedName>
        <fullName evidence="1">Uncharacterized protein</fullName>
    </submittedName>
</protein>
<sequence>MVRVAFQELEGRKLSCGRTKTNAVYWPVQGRLRLPGAGCGIVFRYNSASHDRRFRALAPPRISSMATGCTTSGGNERLGYMYTQGSEPGDTSGSRSLAFRVSVPCRGFWRIWQVGYERTFSRQDRDSSPSMHSFHCRSFHVKYQTRGRRSERRCTLNVGHCLLRAMSWSFHVSAVDGENAIAPSVCTVSHDRHVEEEPTILESTANIEHNQSPGQPTQNRRCRPRCDRHRGWWLKATRSPNQAVTSPRQGHTFLFGWPRPRRPRNACTVDFLGI</sequence>
<organism evidence="1 2">
    <name type="scientific">Ephemerocybe angulata</name>
    <dbReference type="NCBI Taxonomy" id="980116"/>
    <lineage>
        <taxon>Eukaryota</taxon>
        <taxon>Fungi</taxon>
        <taxon>Dikarya</taxon>
        <taxon>Basidiomycota</taxon>
        <taxon>Agaricomycotina</taxon>
        <taxon>Agaricomycetes</taxon>
        <taxon>Agaricomycetidae</taxon>
        <taxon>Agaricales</taxon>
        <taxon>Agaricineae</taxon>
        <taxon>Psathyrellaceae</taxon>
        <taxon>Ephemerocybe</taxon>
    </lineage>
</organism>
<name>A0A8H6LVL2_9AGAR</name>
<evidence type="ECO:0000313" key="2">
    <source>
        <dbReference type="Proteomes" id="UP000521943"/>
    </source>
</evidence>
<comment type="caution">
    <text evidence="1">The sequence shown here is derived from an EMBL/GenBank/DDBJ whole genome shotgun (WGS) entry which is preliminary data.</text>
</comment>
<accession>A0A8H6LVL2</accession>
<dbReference type="AlphaFoldDB" id="A0A8H6LVL2"/>
<keyword evidence="2" id="KW-1185">Reference proteome</keyword>
<gene>
    <name evidence="1" type="ORF">DFP72DRAFT_110251</name>
</gene>
<evidence type="ECO:0000313" key="1">
    <source>
        <dbReference type="EMBL" id="KAF6743794.1"/>
    </source>
</evidence>
<dbReference type="EMBL" id="JACGCI010000135">
    <property type="protein sequence ID" value="KAF6743794.1"/>
    <property type="molecule type" value="Genomic_DNA"/>
</dbReference>
<reference evidence="1 2" key="1">
    <citation type="submission" date="2020-07" db="EMBL/GenBank/DDBJ databases">
        <title>Comparative genomics of pyrophilous fungi reveals a link between fire events and developmental genes.</title>
        <authorList>
            <consortium name="DOE Joint Genome Institute"/>
            <person name="Steindorff A.S."/>
            <person name="Carver A."/>
            <person name="Calhoun S."/>
            <person name="Stillman K."/>
            <person name="Liu H."/>
            <person name="Lipzen A."/>
            <person name="Pangilinan J."/>
            <person name="Labutti K."/>
            <person name="Bruns T.D."/>
            <person name="Grigoriev I.V."/>
        </authorList>
    </citation>
    <scope>NUCLEOTIDE SEQUENCE [LARGE SCALE GENOMIC DNA]</scope>
    <source>
        <strain evidence="1 2">CBS 144469</strain>
    </source>
</reference>
<dbReference type="Proteomes" id="UP000521943">
    <property type="component" value="Unassembled WGS sequence"/>
</dbReference>
<proteinExistence type="predicted"/>